<dbReference type="OrthoDB" id="7363783at2"/>
<keyword evidence="2" id="KW-1185">Reference proteome</keyword>
<dbReference type="InterPro" id="IPR054234">
    <property type="entry name" value="DUF6961"/>
</dbReference>
<dbReference type="Pfam" id="PF22284">
    <property type="entry name" value="DUF6961"/>
    <property type="match status" value="1"/>
</dbReference>
<evidence type="ECO:0000313" key="1">
    <source>
        <dbReference type="EMBL" id="MXO70014.1"/>
    </source>
</evidence>
<accession>A0A844YU43</accession>
<gene>
    <name evidence="1" type="ORF">GRI99_00005</name>
</gene>
<name>A0A844YU43_9SPHN</name>
<reference evidence="1 2" key="1">
    <citation type="submission" date="2019-12" db="EMBL/GenBank/DDBJ databases">
        <title>Genomic-based taxomic classification of the family Erythrobacteraceae.</title>
        <authorList>
            <person name="Xu L."/>
        </authorList>
    </citation>
    <scope>NUCLEOTIDE SEQUENCE [LARGE SCALE GENOMIC DNA]</scope>
    <source>
        <strain evidence="1 2">M0322</strain>
    </source>
</reference>
<dbReference type="EMBL" id="WTYV01000001">
    <property type="protein sequence ID" value="MXO70014.1"/>
    <property type="molecule type" value="Genomic_DNA"/>
</dbReference>
<protein>
    <submittedName>
        <fullName evidence="1">Uncharacterized protein</fullName>
    </submittedName>
</protein>
<dbReference type="AlphaFoldDB" id="A0A844YU43"/>
<sequence length="72" mass="8435">MTSGPRRLDLTRDQEVWGMALWVERTHGENGWMHIAMEQDRWLAAGEIDGVALWREVQRCWEELQAAKGQIQ</sequence>
<dbReference type="Proteomes" id="UP000466966">
    <property type="component" value="Unassembled WGS sequence"/>
</dbReference>
<evidence type="ECO:0000313" key="2">
    <source>
        <dbReference type="Proteomes" id="UP000466966"/>
    </source>
</evidence>
<proteinExistence type="predicted"/>
<dbReference type="RefSeq" id="WP_160769985.1">
    <property type="nucleotide sequence ID" value="NZ_WTYV01000001.1"/>
</dbReference>
<organism evidence="1 2">
    <name type="scientific">Alteraurantiacibacter buctensis</name>
    <dbReference type="NCBI Taxonomy" id="1503981"/>
    <lineage>
        <taxon>Bacteria</taxon>
        <taxon>Pseudomonadati</taxon>
        <taxon>Pseudomonadota</taxon>
        <taxon>Alphaproteobacteria</taxon>
        <taxon>Sphingomonadales</taxon>
        <taxon>Erythrobacteraceae</taxon>
        <taxon>Alteraurantiacibacter</taxon>
    </lineage>
</organism>
<comment type="caution">
    <text evidence="1">The sequence shown here is derived from an EMBL/GenBank/DDBJ whole genome shotgun (WGS) entry which is preliminary data.</text>
</comment>